<proteinExistence type="predicted"/>
<evidence type="ECO:0000313" key="1">
    <source>
        <dbReference type="EMBL" id="KKM67535.1"/>
    </source>
</evidence>
<protein>
    <submittedName>
        <fullName evidence="1">Uncharacterized protein</fullName>
    </submittedName>
</protein>
<dbReference type="AlphaFoldDB" id="A0A0F9LT16"/>
<feature type="non-terminal residue" evidence="1">
    <location>
        <position position="37"/>
    </location>
</feature>
<sequence length="37" mass="4621">MAFKNYLYGAWKKEIRKLLQKRLALKDKIRYHKLKVK</sequence>
<reference evidence="1" key="1">
    <citation type="journal article" date="2015" name="Nature">
        <title>Complex archaea that bridge the gap between prokaryotes and eukaryotes.</title>
        <authorList>
            <person name="Spang A."/>
            <person name="Saw J.H."/>
            <person name="Jorgensen S.L."/>
            <person name="Zaremba-Niedzwiedzka K."/>
            <person name="Martijn J."/>
            <person name="Lind A.E."/>
            <person name="van Eijk R."/>
            <person name="Schleper C."/>
            <person name="Guy L."/>
            <person name="Ettema T.J."/>
        </authorList>
    </citation>
    <scope>NUCLEOTIDE SEQUENCE</scope>
</reference>
<name>A0A0F9LT16_9ZZZZ</name>
<comment type="caution">
    <text evidence="1">The sequence shown here is derived from an EMBL/GenBank/DDBJ whole genome shotgun (WGS) entry which is preliminary data.</text>
</comment>
<dbReference type="EMBL" id="LAZR01010331">
    <property type="protein sequence ID" value="KKM67535.1"/>
    <property type="molecule type" value="Genomic_DNA"/>
</dbReference>
<organism evidence="1">
    <name type="scientific">marine sediment metagenome</name>
    <dbReference type="NCBI Taxonomy" id="412755"/>
    <lineage>
        <taxon>unclassified sequences</taxon>
        <taxon>metagenomes</taxon>
        <taxon>ecological metagenomes</taxon>
    </lineage>
</organism>
<gene>
    <name evidence="1" type="ORF">LCGC14_1470230</name>
</gene>
<accession>A0A0F9LT16</accession>